<feature type="region of interest" description="Disordered" evidence="1">
    <location>
        <begin position="21"/>
        <end position="49"/>
    </location>
</feature>
<reference evidence="2 3" key="1">
    <citation type="submission" date="2014-04" db="EMBL/GenBank/DDBJ databases">
        <authorList>
            <consortium name="DOE Joint Genome Institute"/>
            <person name="Kuo A."/>
            <person name="Kohler A."/>
            <person name="Costa M.D."/>
            <person name="Nagy L.G."/>
            <person name="Floudas D."/>
            <person name="Copeland A."/>
            <person name="Barry K.W."/>
            <person name="Cichocki N."/>
            <person name="Veneault-Fourrey C."/>
            <person name="LaButti K."/>
            <person name="Lindquist E.A."/>
            <person name="Lipzen A."/>
            <person name="Lundell T."/>
            <person name="Morin E."/>
            <person name="Murat C."/>
            <person name="Sun H."/>
            <person name="Tunlid A."/>
            <person name="Henrissat B."/>
            <person name="Grigoriev I.V."/>
            <person name="Hibbett D.S."/>
            <person name="Martin F."/>
            <person name="Nordberg H.P."/>
            <person name="Cantor M.N."/>
            <person name="Hua S.X."/>
        </authorList>
    </citation>
    <scope>NUCLEOTIDE SEQUENCE [LARGE SCALE GENOMIC DNA]</scope>
    <source>
        <strain evidence="2 3">Marx 270</strain>
    </source>
</reference>
<dbReference type="HOGENOM" id="CLU_2360583_0_0_1"/>
<evidence type="ECO:0000313" key="2">
    <source>
        <dbReference type="EMBL" id="KIO04922.1"/>
    </source>
</evidence>
<accession>A0A0C3K5S5</accession>
<organism evidence="2 3">
    <name type="scientific">Pisolithus tinctorius Marx 270</name>
    <dbReference type="NCBI Taxonomy" id="870435"/>
    <lineage>
        <taxon>Eukaryota</taxon>
        <taxon>Fungi</taxon>
        <taxon>Dikarya</taxon>
        <taxon>Basidiomycota</taxon>
        <taxon>Agaricomycotina</taxon>
        <taxon>Agaricomycetes</taxon>
        <taxon>Agaricomycetidae</taxon>
        <taxon>Boletales</taxon>
        <taxon>Sclerodermatineae</taxon>
        <taxon>Pisolithaceae</taxon>
        <taxon>Pisolithus</taxon>
    </lineage>
</organism>
<dbReference type="EMBL" id="KN831969">
    <property type="protein sequence ID" value="KIO04922.1"/>
    <property type="molecule type" value="Genomic_DNA"/>
</dbReference>
<feature type="compositionally biased region" description="Basic and acidic residues" evidence="1">
    <location>
        <begin position="25"/>
        <end position="36"/>
    </location>
</feature>
<gene>
    <name evidence="2" type="ORF">M404DRAFT_541897</name>
</gene>
<keyword evidence="3" id="KW-1185">Reference proteome</keyword>
<proteinExistence type="predicted"/>
<dbReference type="Proteomes" id="UP000054217">
    <property type="component" value="Unassembled WGS sequence"/>
</dbReference>
<evidence type="ECO:0000256" key="1">
    <source>
        <dbReference type="SAM" id="MobiDB-lite"/>
    </source>
</evidence>
<protein>
    <submittedName>
        <fullName evidence="2">Uncharacterized protein</fullName>
    </submittedName>
</protein>
<name>A0A0C3K5S5_PISTI</name>
<dbReference type="AlphaFoldDB" id="A0A0C3K5S5"/>
<dbReference type="InParanoid" id="A0A0C3K5S5"/>
<sequence length="96" mass="11081">MPVYSCFRIELLHVVWSTKVNSEPSPDRQHPAEDVSNKSPSRSFRSQHRPFQLPCYPTCTMYTVDRTPHSSSTMAHPNYVLGFLYVLPSLTLKRNI</sequence>
<evidence type="ECO:0000313" key="3">
    <source>
        <dbReference type="Proteomes" id="UP000054217"/>
    </source>
</evidence>
<reference evidence="3" key="2">
    <citation type="submission" date="2015-01" db="EMBL/GenBank/DDBJ databases">
        <title>Evolutionary Origins and Diversification of the Mycorrhizal Mutualists.</title>
        <authorList>
            <consortium name="DOE Joint Genome Institute"/>
            <consortium name="Mycorrhizal Genomics Consortium"/>
            <person name="Kohler A."/>
            <person name="Kuo A."/>
            <person name="Nagy L.G."/>
            <person name="Floudas D."/>
            <person name="Copeland A."/>
            <person name="Barry K.W."/>
            <person name="Cichocki N."/>
            <person name="Veneault-Fourrey C."/>
            <person name="LaButti K."/>
            <person name="Lindquist E.A."/>
            <person name="Lipzen A."/>
            <person name="Lundell T."/>
            <person name="Morin E."/>
            <person name="Murat C."/>
            <person name="Riley R."/>
            <person name="Ohm R."/>
            <person name="Sun H."/>
            <person name="Tunlid A."/>
            <person name="Henrissat B."/>
            <person name="Grigoriev I.V."/>
            <person name="Hibbett D.S."/>
            <person name="Martin F."/>
        </authorList>
    </citation>
    <scope>NUCLEOTIDE SEQUENCE [LARGE SCALE GENOMIC DNA]</scope>
    <source>
        <strain evidence="3">Marx 270</strain>
    </source>
</reference>